<proteinExistence type="predicted"/>
<keyword evidence="5 7" id="KW-0804">Transcription</keyword>
<protein>
    <recommendedName>
        <fullName evidence="7">AT-hook motif nuclear-localized protein</fullName>
    </recommendedName>
</protein>
<dbReference type="PROSITE" id="PS51742">
    <property type="entry name" value="PPC"/>
    <property type="match status" value="1"/>
</dbReference>
<evidence type="ECO:0000256" key="7">
    <source>
        <dbReference type="RuleBase" id="RU367031"/>
    </source>
</evidence>
<evidence type="ECO:0000313" key="10">
    <source>
        <dbReference type="EMBL" id="VDC99763.1"/>
    </source>
</evidence>
<dbReference type="Gene3D" id="3.30.1330.80">
    <property type="entry name" value="Hypothetical protein, similar to alpha- acetolactate decarboxylase, domain 2"/>
    <property type="match status" value="1"/>
</dbReference>
<dbReference type="InterPro" id="IPR039605">
    <property type="entry name" value="AHL"/>
</dbReference>
<evidence type="ECO:0000256" key="1">
    <source>
        <dbReference type="ARBA" id="ARBA00003687"/>
    </source>
</evidence>
<dbReference type="InterPro" id="IPR017956">
    <property type="entry name" value="AT_hook_DNA-bd_motif"/>
</dbReference>
<evidence type="ECO:0000256" key="4">
    <source>
        <dbReference type="ARBA" id="ARBA00023125"/>
    </source>
</evidence>
<dbReference type="SUPFAM" id="SSF117856">
    <property type="entry name" value="AF0104/ALDC/Ptd012-like"/>
    <property type="match status" value="1"/>
</dbReference>
<dbReference type="PANTHER" id="PTHR31500">
    <property type="entry name" value="AT-HOOK MOTIF NUCLEAR-LOCALIZED PROTEIN 9"/>
    <property type="match status" value="1"/>
</dbReference>
<feature type="compositionally biased region" description="Polar residues" evidence="8">
    <location>
        <begin position="30"/>
        <end position="50"/>
    </location>
</feature>
<keyword evidence="6 7" id="KW-0539">Nucleus</keyword>
<organism evidence="10">
    <name type="scientific">Brassica campestris</name>
    <name type="common">Field mustard</name>
    <dbReference type="NCBI Taxonomy" id="3711"/>
    <lineage>
        <taxon>Eukaryota</taxon>
        <taxon>Viridiplantae</taxon>
        <taxon>Streptophyta</taxon>
        <taxon>Embryophyta</taxon>
        <taxon>Tracheophyta</taxon>
        <taxon>Spermatophyta</taxon>
        <taxon>Magnoliopsida</taxon>
        <taxon>eudicotyledons</taxon>
        <taxon>Gunneridae</taxon>
        <taxon>Pentapetalae</taxon>
        <taxon>rosids</taxon>
        <taxon>malvids</taxon>
        <taxon>Brassicales</taxon>
        <taxon>Brassicaceae</taxon>
        <taxon>Brassiceae</taxon>
        <taxon>Brassica</taxon>
    </lineage>
</organism>
<reference evidence="10" key="1">
    <citation type="submission" date="2018-11" db="EMBL/GenBank/DDBJ databases">
        <authorList>
            <consortium name="Genoscope - CEA"/>
            <person name="William W."/>
        </authorList>
    </citation>
    <scope>NUCLEOTIDE SEQUENCE</scope>
</reference>
<dbReference type="CDD" id="cd11378">
    <property type="entry name" value="DUF296"/>
    <property type="match status" value="1"/>
</dbReference>
<dbReference type="SMART" id="SM00384">
    <property type="entry name" value="AT_hook"/>
    <property type="match status" value="2"/>
</dbReference>
<dbReference type="Pfam" id="PF03479">
    <property type="entry name" value="PCC"/>
    <property type="match status" value="1"/>
</dbReference>
<dbReference type="GO" id="GO:0003680">
    <property type="term" value="F:minor groove of adenine-thymine-rich DNA binding"/>
    <property type="evidence" value="ECO:0007669"/>
    <property type="project" value="UniProtKB-UniRule"/>
</dbReference>
<feature type="region of interest" description="Disordered" evidence="8">
    <location>
        <begin position="19"/>
        <end position="133"/>
    </location>
</feature>
<keyword evidence="3 7" id="KW-0805">Transcription regulation</keyword>
<name>A0A3P6BGJ3_BRACM</name>
<evidence type="ECO:0000256" key="2">
    <source>
        <dbReference type="ARBA" id="ARBA00004123"/>
    </source>
</evidence>
<feature type="domain" description="PPC" evidence="9">
    <location>
        <begin position="147"/>
        <end position="296"/>
    </location>
</feature>
<evidence type="ECO:0000256" key="5">
    <source>
        <dbReference type="ARBA" id="ARBA00023163"/>
    </source>
</evidence>
<evidence type="ECO:0000259" key="9">
    <source>
        <dbReference type="PROSITE" id="PS51742"/>
    </source>
</evidence>
<dbReference type="GO" id="GO:0005634">
    <property type="term" value="C:nucleus"/>
    <property type="evidence" value="ECO:0007669"/>
    <property type="project" value="UniProtKB-SubCell"/>
</dbReference>
<comment type="domain">
    <text evidence="7">The PPC domain mediates interactions between AHL proteins.</text>
</comment>
<feature type="compositionally biased region" description="Low complexity" evidence="8">
    <location>
        <begin position="97"/>
        <end position="115"/>
    </location>
</feature>
<sequence>MDQREAMALSGSGYYYIQRGMPGSAPPQTQPSFYGSQGFQQFSNPSSPFGSTGFVYPPLPVETSQVDSPTPVALPPSGETFVKRKRGRPRKYGQDGSVSLALSPSLSSSMSPNSNKRGRGRPPGSGKKQRLSSTGNKPLFLQLYVKGSVNGGMRLVYNPHSCLVCQDIASKVMSFSQQSPRAICVLSVTGAVSTATILQRSLSHGAIKYEGRFELLSLSTSYPNATDNDYPNSTVNLAVSLACPDYRVIGGGVGGPLIAASSVQVIIGSYIWAIPKGKIKKRDEDVQETDALDDNTAATSPDVPQQSHNLVQTPVGMWSTGSRSMDMHHAHMDIDLMRG</sequence>
<comment type="function">
    <text evidence="1 7">Transcription factor that specifically binds AT-rich DNA sequences related to the nuclear matrix attachment regions (MARs).</text>
</comment>
<dbReference type="InterPro" id="IPR005175">
    <property type="entry name" value="PPC_dom"/>
</dbReference>
<dbReference type="EMBL" id="LR031574">
    <property type="protein sequence ID" value="VDC99763.1"/>
    <property type="molecule type" value="Genomic_DNA"/>
</dbReference>
<evidence type="ECO:0000256" key="6">
    <source>
        <dbReference type="ARBA" id="ARBA00023242"/>
    </source>
</evidence>
<evidence type="ECO:0000256" key="8">
    <source>
        <dbReference type="SAM" id="MobiDB-lite"/>
    </source>
</evidence>
<comment type="subcellular location">
    <subcellularLocation>
        <location evidence="2 7">Nucleus</location>
    </subcellularLocation>
</comment>
<evidence type="ECO:0000256" key="3">
    <source>
        <dbReference type="ARBA" id="ARBA00023015"/>
    </source>
</evidence>
<keyword evidence="4 7" id="KW-0238">DNA-binding</keyword>
<dbReference type="PANTHER" id="PTHR31500:SF95">
    <property type="entry name" value="AT-HOOK MOTIF NUCLEAR-LOCALIZED PROTEIN"/>
    <property type="match status" value="1"/>
</dbReference>
<dbReference type="AlphaFoldDB" id="A0A3P6BGJ3"/>
<gene>
    <name evidence="10" type="ORF">BRAA07T30187Z</name>
</gene>
<accession>A0A3P6BGJ3</accession>